<feature type="domain" description="Ion transport" evidence="14">
    <location>
        <begin position="14"/>
        <end position="149"/>
    </location>
</feature>
<dbReference type="GO" id="GO:0005891">
    <property type="term" value="C:voltage-gated calcium channel complex"/>
    <property type="evidence" value="ECO:0007669"/>
    <property type="project" value="TreeGrafter"/>
</dbReference>
<dbReference type="GO" id="GO:0008331">
    <property type="term" value="F:high voltage-gated calcium channel activity"/>
    <property type="evidence" value="ECO:0007669"/>
    <property type="project" value="TreeGrafter"/>
</dbReference>
<dbReference type="PANTHER" id="PTHR45628">
    <property type="entry name" value="VOLTAGE-DEPENDENT CALCIUM CHANNEL TYPE A SUBUNIT ALPHA-1"/>
    <property type="match status" value="1"/>
</dbReference>
<evidence type="ECO:0000256" key="6">
    <source>
        <dbReference type="ARBA" id="ARBA00022837"/>
    </source>
</evidence>
<accession>A0A0R3TVI9</accession>
<keyword evidence="4" id="KW-0107">Calcium channel</keyword>
<keyword evidence="5 13" id="KW-0812">Transmembrane</keyword>
<protein>
    <submittedName>
        <fullName evidence="17">Ion_trans domain-containing protein</fullName>
    </submittedName>
</protein>
<dbReference type="WBParaSite" id="HNAJ_0001183901-mRNA-1">
    <property type="protein sequence ID" value="HNAJ_0001183901-mRNA-1"/>
    <property type="gene ID" value="HNAJ_0001183901"/>
</dbReference>
<dbReference type="GO" id="GO:0098703">
    <property type="term" value="P:calcium ion import across plasma membrane"/>
    <property type="evidence" value="ECO:0007669"/>
    <property type="project" value="TreeGrafter"/>
</dbReference>
<evidence type="ECO:0000256" key="3">
    <source>
        <dbReference type="ARBA" id="ARBA00022568"/>
    </source>
</evidence>
<dbReference type="Gene3D" id="1.20.120.350">
    <property type="entry name" value="Voltage-gated potassium channels. Chain C"/>
    <property type="match status" value="1"/>
</dbReference>
<dbReference type="OrthoDB" id="431720at2759"/>
<sequence>MEVHLPNNDRGPTSTGMEFLENYFLGIFTCEAILKIVALGFLLQPGAYLRNVWNLLDFTVVITGYITVFAQTETGIDLRTLRAVRVLRPLKLVSGIPSLQVVLMSLIKAMAPLLQIGLLVLFGIVVLAIVGLEFYGGGFHLTCFDELFMLDVRSLWRRDRLSVRNDSKLEKNFQMHSSQLSKALSQMGQKVGATCSLPPI</sequence>
<evidence type="ECO:0000256" key="8">
    <source>
        <dbReference type="ARBA" id="ARBA00022989"/>
    </source>
</evidence>
<evidence type="ECO:0000256" key="2">
    <source>
        <dbReference type="ARBA" id="ARBA00022448"/>
    </source>
</evidence>
<evidence type="ECO:0000256" key="13">
    <source>
        <dbReference type="SAM" id="Phobius"/>
    </source>
</evidence>
<dbReference type="STRING" id="102285.A0A0R3TVI9"/>
<gene>
    <name evidence="15" type="ORF">HNAJ_LOCUS11828</name>
</gene>
<keyword evidence="7" id="KW-0851">Voltage-gated channel</keyword>
<evidence type="ECO:0000256" key="12">
    <source>
        <dbReference type="ARBA" id="ARBA00023303"/>
    </source>
</evidence>
<feature type="transmembrane region" description="Helical" evidence="13">
    <location>
        <begin position="92"/>
        <end position="111"/>
    </location>
</feature>
<keyword evidence="8 13" id="KW-1133">Transmembrane helix</keyword>
<dbReference type="InterPro" id="IPR050599">
    <property type="entry name" value="VDCC_alpha-1_subunit"/>
</dbReference>
<reference evidence="17" key="1">
    <citation type="submission" date="2017-02" db="UniProtKB">
        <authorList>
            <consortium name="WormBaseParasite"/>
        </authorList>
    </citation>
    <scope>IDENTIFICATION</scope>
</reference>
<dbReference type="GO" id="GO:0007268">
    <property type="term" value="P:chemical synaptic transmission"/>
    <property type="evidence" value="ECO:0007669"/>
    <property type="project" value="TreeGrafter"/>
</dbReference>
<dbReference type="PANTHER" id="PTHR45628:SF7">
    <property type="entry name" value="VOLTAGE-DEPENDENT CALCIUM CHANNEL TYPE A SUBUNIT ALPHA-1"/>
    <property type="match status" value="1"/>
</dbReference>
<feature type="transmembrane region" description="Helical" evidence="13">
    <location>
        <begin position="118"/>
        <end position="136"/>
    </location>
</feature>
<comment type="subcellular location">
    <subcellularLocation>
        <location evidence="1">Membrane</location>
        <topology evidence="1">Multi-pass membrane protein</topology>
    </subcellularLocation>
</comment>
<evidence type="ECO:0000256" key="10">
    <source>
        <dbReference type="ARBA" id="ARBA00023136"/>
    </source>
</evidence>
<name>A0A0R3TVI9_RODNA</name>
<evidence type="ECO:0000256" key="11">
    <source>
        <dbReference type="ARBA" id="ARBA00023180"/>
    </source>
</evidence>
<evidence type="ECO:0000313" key="16">
    <source>
        <dbReference type="Proteomes" id="UP000278807"/>
    </source>
</evidence>
<evidence type="ECO:0000256" key="9">
    <source>
        <dbReference type="ARBA" id="ARBA00023065"/>
    </source>
</evidence>
<organism evidence="17">
    <name type="scientific">Rodentolepis nana</name>
    <name type="common">Dwarf tapeworm</name>
    <name type="synonym">Hymenolepis nana</name>
    <dbReference type="NCBI Taxonomy" id="102285"/>
    <lineage>
        <taxon>Eukaryota</taxon>
        <taxon>Metazoa</taxon>
        <taxon>Spiralia</taxon>
        <taxon>Lophotrochozoa</taxon>
        <taxon>Platyhelminthes</taxon>
        <taxon>Cestoda</taxon>
        <taxon>Eucestoda</taxon>
        <taxon>Cyclophyllidea</taxon>
        <taxon>Hymenolepididae</taxon>
        <taxon>Rodentolepis</taxon>
    </lineage>
</organism>
<evidence type="ECO:0000259" key="14">
    <source>
        <dbReference type="Pfam" id="PF00520"/>
    </source>
</evidence>
<dbReference type="InterPro" id="IPR027359">
    <property type="entry name" value="Volt_channel_dom_sf"/>
</dbReference>
<feature type="transmembrane region" description="Helical" evidence="13">
    <location>
        <begin position="55"/>
        <end position="72"/>
    </location>
</feature>
<keyword evidence="6" id="KW-0106">Calcium</keyword>
<dbReference type="EMBL" id="UZAE01013817">
    <property type="protein sequence ID" value="VDO11473.1"/>
    <property type="molecule type" value="Genomic_DNA"/>
</dbReference>
<keyword evidence="9" id="KW-0406">Ion transport</keyword>
<keyword evidence="16" id="KW-1185">Reference proteome</keyword>
<keyword evidence="11" id="KW-0325">Glycoprotein</keyword>
<dbReference type="Proteomes" id="UP000278807">
    <property type="component" value="Unassembled WGS sequence"/>
</dbReference>
<keyword evidence="12" id="KW-0407">Ion channel</keyword>
<dbReference type="InterPro" id="IPR005821">
    <property type="entry name" value="Ion_trans_dom"/>
</dbReference>
<evidence type="ECO:0000313" key="17">
    <source>
        <dbReference type="WBParaSite" id="HNAJ_0001183901-mRNA-1"/>
    </source>
</evidence>
<dbReference type="AlphaFoldDB" id="A0A0R3TVI9"/>
<evidence type="ECO:0000256" key="4">
    <source>
        <dbReference type="ARBA" id="ARBA00022673"/>
    </source>
</evidence>
<dbReference type="GO" id="GO:0045202">
    <property type="term" value="C:synapse"/>
    <property type="evidence" value="ECO:0007669"/>
    <property type="project" value="GOC"/>
</dbReference>
<keyword evidence="3" id="KW-0109">Calcium transport</keyword>
<evidence type="ECO:0000256" key="5">
    <source>
        <dbReference type="ARBA" id="ARBA00022692"/>
    </source>
</evidence>
<evidence type="ECO:0000256" key="1">
    <source>
        <dbReference type="ARBA" id="ARBA00004141"/>
    </source>
</evidence>
<proteinExistence type="predicted"/>
<feature type="transmembrane region" description="Helical" evidence="13">
    <location>
        <begin position="23"/>
        <end position="43"/>
    </location>
</feature>
<dbReference type="PRINTS" id="PR00169">
    <property type="entry name" value="KCHANNEL"/>
</dbReference>
<keyword evidence="10 13" id="KW-0472">Membrane</keyword>
<dbReference type="SUPFAM" id="SSF81324">
    <property type="entry name" value="Voltage-gated potassium channels"/>
    <property type="match status" value="1"/>
</dbReference>
<dbReference type="Pfam" id="PF00520">
    <property type="entry name" value="Ion_trans"/>
    <property type="match status" value="1"/>
</dbReference>
<evidence type="ECO:0000256" key="7">
    <source>
        <dbReference type="ARBA" id="ARBA00022882"/>
    </source>
</evidence>
<evidence type="ECO:0000313" key="15">
    <source>
        <dbReference type="EMBL" id="VDO11473.1"/>
    </source>
</evidence>
<keyword evidence="2" id="KW-0813">Transport</keyword>
<reference evidence="15 16" key="2">
    <citation type="submission" date="2018-11" db="EMBL/GenBank/DDBJ databases">
        <authorList>
            <consortium name="Pathogen Informatics"/>
        </authorList>
    </citation>
    <scope>NUCLEOTIDE SEQUENCE [LARGE SCALE GENOMIC DNA]</scope>
</reference>